<dbReference type="EMBL" id="BPVZ01000200">
    <property type="protein sequence ID" value="GKV45971.1"/>
    <property type="molecule type" value="Genomic_DNA"/>
</dbReference>
<evidence type="ECO:0008006" key="4">
    <source>
        <dbReference type="Google" id="ProtNLM"/>
    </source>
</evidence>
<name>A0AAV5MAS5_9ROSI</name>
<feature type="compositionally biased region" description="Basic and acidic residues" evidence="1">
    <location>
        <begin position="473"/>
        <end position="482"/>
    </location>
</feature>
<protein>
    <recommendedName>
        <fullName evidence="4">DUF4283 domain-containing protein</fullName>
    </recommendedName>
</protein>
<feature type="compositionally biased region" description="Basic and acidic residues" evidence="1">
    <location>
        <begin position="491"/>
        <end position="511"/>
    </location>
</feature>
<dbReference type="AlphaFoldDB" id="A0AAV5MAS5"/>
<keyword evidence="3" id="KW-1185">Reference proteome</keyword>
<sequence length="640" mass="71149">MVERESGFHARDTGRGIGGQHWVVRRPDSKREVGSGKGKSQGTVAGMGIRINTEGGGPQRRSKNGRRFGFVRFLNVRNTRELENQLDKIKVAGHKLWGKTYANAVRGQESCDAGKSGEKGPERLLKSEEGIIRAREKQKQLKNELVWKQKNKGEVWSGLEFKVKEDDLQWLQGSYVGVAHSVEIVPNLQEKFYMEGYFSCRLRAMGGKLVLLDSEDKEEIKDLVEGASEWLGQWFSEVKPWSPTMVEKESTSKKRRFDVARFLLSTSIMDSISVHRKVKVNGDIFELKFSEEELTNSLFSLKYDFRPSFNSDLELDESWSGASEYSEGVDEDSGEAKIGDGAGEDSPNKVSMPSKERGSRLAVTSNSKAKFEFEGKSNDEGWSEKKARLSNSRVGEEESVDVVADSFEMDMEEDDAGERAVLGMGASGRKEKALSNSNPAASLGSVGLGMQPNSDPLDGFAAIRKRAGEGLPKDYWTDERLIGRPQSGIEVRPEEGAKKKKSRESAEKDTFSLKNDSSCSSERERSEGRREKESCAAQKNDKKNSKKRSKSCTSVYQKSILVGFMKQKKKSRGRCGAKQAKEEEVPVFLPSTSNSIVGGSVGDSGIQNCNRLLMELPNKRIATDIWEFAKKIGAVAEDED</sequence>
<feature type="region of interest" description="Disordered" evidence="1">
    <location>
        <begin position="473"/>
        <end position="553"/>
    </location>
</feature>
<proteinExistence type="predicted"/>
<organism evidence="2 3">
    <name type="scientific">Rubroshorea leprosula</name>
    <dbReference type="NCBI Taxonomy" id="152421"/>
    <lineage>
        <taxon>Eukaryota</taxon>
        <taxon>Viridiplantae</taxon>
        <taxon>Streptophyta</taxon>
        <taxon>Embryophyta</taxon>
        <taxon>Tracheophyta</taxon>
        <taxon>Spermatophyta</taxon>
        <taxon>Magnoliopsida</taxon>
        <taxon>eudicotyledons</taxon>
        <taxon>Gunneridae</taxon>
        <taxon>Pentapetalae</taxon>
        <taxon>rosids</taxon>
        <taxon>malvids</taxon>
        <taxon>Malvales</taxon>
        <taxon>Dipterocarpaceae</taxon>
        <taxon>Rubroshorea</taxon>
    </lineage>
</organism>
<dbReference type="Proteomes" id="UP001054252">
    <property type="component" value="Unassembled WGS sequence"/>
</dbReference>
<feature type="region of interest" description="Disordered" evidence="1">
    <location>
        <begin position="321"/>
        <end position="400"/>
    </location>
</feature>
<evidence type="ECO:0000313" key="2">
    <source>
        <dbReference type="EMBL" id="GKV45971.1"/>
    </source>
</evidence>
<feature type="compositionally biased region" description="Basic and acidic residues" evidence="1">
    <location>
        <begin position="369"/>
        <end position="387"/>
    </location>
</feature>
<evidence type="ECO:0000313" key="3">
    <source>
        <dbReference type="Proteomes" id="UP001054252"/>
    </source>
</evidence>
<gene>
    <name evidence="2" type="ORF">SLEP1_g52996</name>
</gene>
<reference evidence="2 3" key="1">
    <citation type="journal article" date="2021" name="Commun. Biol.">
        <title>The genome of Shorea leprosula (Dipterocarpaceae) highlights the ecological relevance of drought in aseasonal tropical rainforests.</title>
        <authorList>
            <person name="Ng K.K.S."/>
            <person name="Kobayashi M.J."/>
            <person name="Fawcett J.A."/>
            <person name="Hatakeyama M."/>
            <person name="Paape T."/>
            <person name="Ng C.H."/>
            <person name="Ang C.C."/>
            <person name="Tnah L.H."/>
            <person name="Lee C.T."/>
            <person name="Nishiyama T."/>
            <person name="Sese J."/>
            <person name="O'Brien M.J."/>
            <person name="Copetti D."/>
            <person name="Mohd Noor M.I."/>
            <person name="Ong R.C."/>
            <person name="Putra M."/>
            <person name="Sireger I.Z."/>
            <person name="Indrioko S."/>
            <person name="Kosugi Y."/>
            <person name="Izuno A."/>
            <person name="Isagi Y."/>
            <person name="Lee S.L."/>
            <person name="Shimizu K.K."/>
        </authorList>
    </citation>
    <scope>NUCLEOTIDE SEQUENCE [LARGE SCALE GENOMIC DNA]</scope>
    <source>
        <strain evidence="2">214</strain>
    </source>
</reference>
<accession>A0AAV5MAS5</accession>
<evidence type="ECO:0000256" key="1">
    <source>
        <dbReference type="SAM" id="MobiDB-lite"/>
    </source>
</evidence>
<feature type="compositionally biased region" description="Basic and acidic residues" evidence="1">
    <location>
        <begin position="521"/>
        <end position="543"/>
    </location>
</feature>
<feature type="region of interest" description="Disordered" evidence="1">
    <location>
        <begin position="427"/>
        <end position="450"/>
    </location>
</feature>
<feature type="compositionally biased region" description="Basic and acidic residues" evidence="1">
    <location>
        <begin position="1"/>
        <end position="14"/>
    </location>
</feature>
<feature type="region of interest" description="Disordered" evidence="1">
    <location>
        <begin position="1"/>
        <end position="64"/>
    </location>
</feature>
<comment type="caution">
    <text evidence="2">The sequence shown here is derived from an EMBL/GenBank/DDBJ whole genome shotgun (WGS) entry which is preliminary data.</text>
</comment>
<feature type="compositionally biased region" description="Basic and acidic residues" evidence="1">
    <location>
        <begin position="25"/>
        <end position="34"/>
    </location>
</feature>